<sequence>MAKIKDVVDVAEYLSLGISIVVAIAIGVGLGFWLKSLTGLNFFIFFGLALGIAAAVLNVYKAYKHQIKSLDELKDENRYKQTNFDDDESEK</sequence>
<dbReference type="Pfam" id="PF09527">
    <property type="entry name" value="ATPase_gene1"/>
    <property type="match status" value="1"/>
</dbReference>
<keyword evidence="1" id="KW-0472">Membrane</keyword>
<evidence type="ECO:0000313" key="2">
    <source>
        <dbReference type="EMBL" id="QCD45404.1"/>
    </source>
</evidence>
<dbReference type="EMBL" id="CP012542">
    <property type="protein sequence ID" value="QCD45404.1"/>
    <property type="molecule type" value="Genomic_DNA"/>
</dbReference>
<protein>
    <submittedName>
        <fullName evidence="2">Putative ATPase-related protein</fullName>
    </submittedName>
</protein>
<feature type="transmembrane region" description="Helical" evidence="1">
    <location>
        <begin position="40"/>
        <end position="60"/>
    </location>
</feature>
<organism evidence="2 3">
    <name type="scientific">Campylobacter mucosalis CCUG 21559</name>
    <dbReference type="NCBI Taxonomy" id="1032067"/>
    <lineage>
        <taxon>Bacteria</taxon>
        <taxon>Pseudomonadati</taxon>
        <taxon>Campylobacterota</taxon>
        <taxon>Epsilonproteobacteria</taxon>
        <taxon>Campylobacterales</taxon>
        <taxon>Campylobacteraceae</taxon>
        <taxon>Campylobacter</taxon>
    </lineage>
</organism>
<dbReference type="RefSeq" id="WP_169763816.1">
    <property type="nucleotide sequence ID" value="NZ_CP012542.1"/>
</dbReference>
<keyword evidence="1" id="KW-0812">Transmembrane</keyword>
<keyword evidence="1" id="KW-1133">Transmembrane helix</keyword>
<dbReference type="AlphaFoldDB" id="A0A6G5QIG3"/>
<reference evidence="2 3" key="1">
    <citation type="submission" date="2016-07" db="EMBL/GenBank/DDBJ databases">
        <title>Comparative genomics of the Campylobacter concisus group.</title>
        <authorList>
            <person name="Miller W.G."/>
            <person name="Yee E."/>
            <person name="Chapman M.H."/>
            <person name="Huynh S."/>
            <person name="Bono J.L."/>
            <person name="On S.L.W."/>
            <person name="StLeger J."/>
            <person name="Foster G."/>
            <person name="Parker C.T."/>
        </authorList>
    </citation>
    <scope>NUCLEOTIDE SEQUENCE [LARGE SCALE GENOMIC DNA]</scope>
    <source>
        <strain evidence="2 3">CCUG 21559</strain>
    </source>
</reference>
<dbReference type="Proteomes" id="UP000503264">
    <property type="component" value="Chromosome"/>
</dbReference>
<proteinExistence type="predicted"/>
<feature type="transmembrane region" description="Helical" evidence="1">
    <location>
        <begin position="12"/>
        <end position="34"/>
    </location>
</feature>
<evidence type="ECO:0000256" key="1">
    <source>
        <dbReference type="SAM" id="Phobius"/>
    </source>
</evidence>
<dbReference type="InterPro" id="IPR032820">
    <property type="entry name" value="ATPase_put"/>
</dbReference>
<evidence type="ECO:0000313" key="3">
    <source>
        <dbReference type="Proteomes" id="UP000503264"/>
    </source>
</evidence>
<accession>A0A6G5QIG3</accession>
<gene>
    <name evidence="2" type="ORF">CMUC_1654</name>
</gene>
<name>A0A6G5QIG3_9BACT</name>
<keyword evidence="3" id="KW-1185">Reference proteome</keyword>